<evidence type="ECO:0000256" key="9">
    <source>
        <dbReference type="ARBA" id="ARBA00022967"/>
    </source>
</evidence>
<feature type="transmembrane region" description="Helical" evidence="17">
    <location>
        <begin position="507"/>
        <end position="527"/>
    </location>
</feature>
<dbReference type="PANTHER" id="PTHR42829">
    <property type="entry name" value="NADH-UBIQUINONE OXIDOREDUCTASE CHAIN 5"/>
    <property type="match status" value="1"/>
</dbReference>
<proteinExistence type="inferred from homology"/>
<dbReference type="InterPro" id="IPR018393">
    <property type="entry name" value="NADHpl_OxRdtase_5_subgr"/>
</dbReference>
<dbReference type="EMBL" id="MN873035">
    <property type="protein sequence ID" value="QIC20203.1"/>
    <property type="molecule type" value="Genomic_DNA"/>
</dbReference>
<dbReference type="GeneID" id="44802789"/>
<dbReference type="InterPro" id="IPR003945">
    <property type="entry name" value="NU5C-like"/>
</dbReference>
<dbReference type="AlphaFoldDB" id="A0A6C0W4K2"/>
<evidence type="ECO:0000256" key="14">
    <source>
        <dbReference type="ARBA" id="ARBA00023128"/>
    </source>
</evidence>
<evidence type="ECO:0000256" key="1">
    <source>
        <dbReference type="ARBA" id="ARBA00003257"/>
    </source>
</evidence>
<feature type="transmembrane region" description="Helical" evidence="17">
    <location>
        <begin position="243"/>
        <end position="261"/>
    </location>
</feature>
<feature type="transmembrane region" description="Helical" evidence="17">
    <location>
        <begin position="363"/>
        <end position="387"/>
    </location>
</feature>
<dbReference type="Pfam" id="PF00662">
    <property type="entry name" value="Proton_antipo_N"/>
    <property type="match status" value="1"/>
</dbReference>
<geneLocation type="mitochondrion" evidence="21"/>
<keyword evidence="10" id="KW-0249">Electron transport</keyword>
<feature type="transmembrane region" description="Helical" evidence="17">
    <location>
        <begin position="614"/>
        <end position="635"/>
    </location>
</feature>
<feature type="transmembrane region" description="Helical" evidence="17">
    <location>
        <begin position="273"/>
        <end position="294"/>
    </location>
</feature>
<dbReference type="GO" id="GO:0042773">
    <property type="term" value="P:ATP synthesis coupled electron transport"/>
    <property type="evidence" value="ECO:0007669"/>
    <property type="project" value="InterPro"/>
</dbReference>
<feature type="transmembrane region" description="Helical" evidence="17">
    <location>
        <begin position="6"/>
        <end position="23"/>
    </location>
</feature>
<dbReference type="GO" id="GO:0003954">
    <property type="term" value="F:NADH dehydrogenase activity"/>
    <property type="evidence" value="ECO:0007669"/>
    <property type="project" value="TreeGrafter"/>
</dbReference>
<dbReference type="Gene3D" id="1.20.5.2700">
    <property type="match status" value="1"/>
</dbReference>
<dbReference type="PANTHER" id="PTHR42829:SF2">
    <property type="entry name" value="NADH-UBIQUINONE OXIDOREDUCTASE CHAIN 5"/>
    <property type="match status" value="1"/>
</dbReference>
<evidence type="ECO:0000256" key="13">
    <source>
        <dbReference type="ARBA" id="ARBA00023075"/>
    </source>
</evidence>
<evidence type="ECO:0000259" key="18">
    <source>
        <dbReference type="Pfam" id="PF00361"/>
    </source>
</evidence>
<keyword evidence="9" id="KW-1278">Translocase</keyword>
<evidence type="ECO:0000256" key="8">
    <source>
        <dbReference type="ARBA" id="ARBA00022792"/>
    </source>
</evidence>
<dbReference type="PRINTS" id="PR01434">
    <property type="entry name" value="NADHDHGNASE5"/>
</dbReference>
<feature type="transmembrane region" description="Helical" evidence="17">
    <location>
        <begin position="30"/>
        <end position="48"/>
    </location>
</feature>
<evidence type="ECO:0000256" key="15">
    <source>
        <dbReference type="ARBA" id="ARBA00023136"/>
    </source>
</evidence>
<feature type="domain" description="NADH-Ubiquinone oxidoreductase (complex I) chain 5 N-terminal" evidence="19">
    <location>
        <begin position="64"/>
        <end position="114"/>
    </location>
</feature>
<comment type="function">
    <text evidence="17">Core subunit of the mitochondrial membrane respiratory chain NADH dehydrogenase (Complex I) which catalyzes electron transfer from NADH through the respiratory chain, using ubiquinone as an electron acceptor. Essential for the catalytic activity and assembly of complex I.</text>
</comment>
<evidence type="ECO:0000313" key="21">
    <source>
        <dbReference type="EMBL" id="QIC20203.1"/>
    </source>
</evidence>
<feature type="transmembrane region" description="Helical" evidence="17">
    <location>
        <begin position="203"/>
        <end position="222"/>
    </location>
</feature>
<dbReference type="InterPro" id="IPR001516">
    <property type="entry name" value="Proton_antipo_N"/>
</dbReference>
<dbReference type="GO" id="GO:0015990">
    <property type="term" value="P:electron transport coupled proton transport"/>
    <property type="evidence" value="ECO:0007669"/>
    <property type="project" value="TreeGrafter"/>
</dbReference>
<feature type="transmembrane region" description="Helical" evidence="17">
    <location>
        <begin position="641"/>
        <end position="658"/>
    </location>
</feature>
<dbReference type="NCBIfam" id="TIGR01974">
    <property type="entry name" value="NDH_I_L"/>
    <property type="match status" value="1"/>
</dbReference>
<keyword evidence="7 17" id="KW-0812">Transmembrane</keyword>
<evidence type="ECO:0000256" key="7">
    <source>
        <dbReference type="ARBA" id="ARBA00022692"/>
    </source>
</evidence>
<feature type="transmembrane region" description="Helical" evidence="17">
    <location>
        <begin position="81"/>
        <end position="101"/>
    </location>
</feature>
<keyword evidence="15 17" id="KW-0472">Membrane</keyword>
<evidence type="ECO:0000256" key="6">
    <source>
        <dbReference type="ARBA" id="ARBA00022660"/>
    </source>
</evidence>
<evidence type="ECO:0000256" key="4">
    <source>
        <dbReference type="ARBA" id="ARBA00021096"/>
    </source>
</evidence>
<dbReference type="InterPro" id="IPR010934">
    <property type="entry name" value="NADH_DH_su5_C"/>
</dbReference>
<feature type="transmembrane region" description="Helical" evidence="17">
    <location>
        <begin position="301"/>
        <end position="321"/>
    </location>
</feature>
<feature type="transmembrane region" description="Helical" evidence="17">
    <location>
        <begin position="176"/>
        <end position="197"/>
    </location>
</feature>
<feature type="transmembrane region" description="Helical" evidence="17">
    <location>
        <begin position="137"/>
        <end position="155"/>
    </location>
</feature>
<keyword evidence="6" id="KW-0679">Respiratory chain</keyword>
<evidence type="ECO:0000256" key="5">
    <source>
        <dbReference type="ARBA" id="ARBA00022448"/>
    </source>
</evidence>
<dbReference type="PRINTS" id="PR01435">
    <property type="entry name" value="NPOXDRDTASE5"/>
</dbReference>
<evidence type="ECO:0000259" key="20">
    <source>
        <dbReference type="Pfam" id="PF06455"/>
    </source>
</evidence>
<dbReference type="InterPro" id="IPR001750">
    <property type="entry name" value="ND/Mrp_TM"/>
</dbReference>
<dbReference type="GO" id="GO:0008137">
    <property type="term" value="F:NADH dehydrogenase (ubiquinone) activity"/>
    <property type="evidence" value="ECO:0007669"/>
    <property type="project" value="UniProtKB-EC"/>
</dbReference>
<comment type="similarity">
    <text evidence="17">Belongs to the complex I subunit 5 family.</text>
</comment>
<gene>
    <name evidence="21" type="primary">nad5</name>
</gene>
<comment type="subcellular location">
    <subcellularLocation>
        <location evidence="2">Mitochondrion inner membrane</location>
        <topology evidence="2">Multi-pass membrane protein</topology>
    </subcellularLocation>
</comment>
<feature type="transmembrane region" description="Helical" evidence="17">
    <location>
        <begin position="454"/>
        <end position="472"/>
    </location>
</feature>
<dbReference type="Pfam" id="PF06455">
    <property type="entry name" value="NADH5_C"/>
    <property type="match status" value="1"/>
</dbReference>
<feature type="transmembrane region" description="Helical" evidence="17">
    <location>
        <begin position="113"/>
        <end position="131"/>
    </location>
</feature>
<dbReference type="EC" id="7.1.1.2" evidence="3 17"/>
<keyword evidence="8" id="KW-0999">Mitochondrion inner membrane</keyword>
<name>A0A6C0W4K2_9AGAR</name>
<feature type="transmembrane region" description="Helical" evidence="17">
    <location>
        <begin position="333"/>
        <end position="351"/>
    </location>
</feature>
<keyword evidence="5 17" id="KW-0813">Transport</keyword>
<keyword evidence="12 17" id="KW-0520">NAD</keyword>
<dbReference type="Pfam" id="PF00361">
    <property type="entry name" value="Proton_antipo_M"/>
    <property type="match status" value="1"/>
</dbReference>
<keyword evidence="14 17" id="KW-0496">Mitochondrion</keyword>
<evidence type="ECO:0000256" key="12">
    <source>
        <dbReference type="ARBA" id="ARBA00023027"/>
    </source>
</evidence>
<feature type="domain" description="NADH dehydrogenase subunit 5 C-terminal" evidence="20">
    <location>
        <begin position="502"/>
        <end position="628"/>
    </location>
</feature>
<reference evidence="21" key="1">
    <citation type="journal article" date="2021" name="Front. Genet.">
        <title>Comparative Mitogenomic Analysis Reveals Dynamics of Intron Within and Between Tricholoma Species and Phylogeny of Basidiomycota.</title>
        <authorList>
            <person name="Huang W."/>
            <person name="Feng H."/>
            <person name="Tu W."/>
            <person name="Xiong C."/>
            <person name="Jin X."/>
            <person name="Li P."/>
            <person name="Wang X."/>
            <person name="Li Q."/>
        </authorList>
    </citation>
    <scope>NUCLEOTIDE SEQUENCE</scope>
</reference>
<evidence type="ECO:0000259" key="19">
    <source>
        <dbReference type="Pfam" id="PF00662"/>
    </source>
</evidence>
<evidence type="ECO:0000256" key="17">
    <source>
        <dbReference type="RuleBase" id="RU003404"/>
    </source>
</evidence>
<evidence type="ECO:0000256" key="16">
    <source>
        <dbReference type="ARBA" id="ARBA00049551"/>
    </source>
</evidence>
<organism evidence="21">
    <name type="scientific">Tricholoma bakamatsutake</name>
    <dbReference type="NCBI Taxonomy" id="51221"/>
    <lineage>
        <taxon>Eukaryota</taxon>
        <taxon>Fungi</taxon>
        <taxon>Dikarya</taxon>
        <taxon>Basidiomycota</taxon>
        <taxon>Agaricomycotina</taxon>
        <taxon>Agaricomycetes</taxon>
        <taxon>Agaricomycetidae</taxon>
        <taxon>Agaricales</taxon>
        <taxon>Tricholomatineae</taxon>
        <taxon>Tricholomataceae</taxon>
        <taxon>Tricholoma</taxon>
    </lineage>
</organism>
<feature type="transmembrane region" description="Helical" evidence="17">
    <location>
        <begin position="407"/>
        <end position="434"/>
    </location>
</feature>
<evidence type="ECO:0000256" key="3">
    <source>
        <dbReference type="ARBA" id="ARBA00012944"/>
    </source>
</evidence>
<comment type="function">
    <text evidence="1">Core subunit of the mitochondrial membrane respiratory chain NADH dehydrogenase (Complex I) that is believed to belong to the minimal assembly required for catalysis. Complex I functions in the transfer of electrons from NADH to the respiratory chain. The immediate electron acceptor for the enzyme is believed to be ubiquinone.</text>
</comment>
<keyword evidence="11 17" id="KW-1133">Transmembrane helix</keyword>
<dbReference type="GO" id="GO:0005743">
    <property type="term" value="C:mitochondrial inner membrane"/>
    <property type="evidence" value="ECO:0007669"/>
    <property type="project" value="UniProtKB-SubCell"/>
</dbReference>
<dbReference type="RefSeq" id="YP_009739359.1">
    <property type="nucleotide sequence ID" value="NC_046499.1"/>
</dbReference>
<keyword evidence="13 17" id="KW-0830">Ubiquinone</keyword>
<evidence type="ECO:0000256" key="2">
    <source>
        <dbReference type="ARBA" id="ARBA00004448"/>
    </source>
</evidence>
<accession>A0A6C0W4K2</accession>
<evidence type="ECO:0000256" key="10">
    <source>
        <dbReference type="ARBA" id="ARBA00022982"/>
    </source>
</evidence>
<feature type="domain" description="NADH:quinone oxidoreductase/Mrp antiporter transmembrane" evidence="18">
    <location>
        <begin position="132"/>
        <end position="415"/>
    </location>
</feature>
<protein>
    <recommendedName>
        <fullName evidence="4 17">NADH-ubiquinone oxidoreductase chain 5</fullName>
        <ecNumber evidence="3 17">7.1.1.2</ecNumber>
    </recommendedName>
</protein>
<sequence length="664" mass="72826">MYLSIIILPLLGSIVSGFMGRKIGVTGSQFITCTCLLLSSLLMTFAFYEVGICGSPVHINLGSWVDSEIMSISWDLFFDQLTVSLGLAVLYCSTLIHIYTIDYLSSDPHNQRFFSYLSAFTAGMLLLITGGNFFVMFVGWEAIGVVSYLLINFYFTRIQANKAAILAFTMNRSGDMLMSIGFFAIFAIFGSLNYASIFSITPYMNETSISIIALFLLGGALAKSANIPLHSWLPGSMEAPTPVSALLHAATLVTAGIYLLLRSSPILEFSPTVLLIITIIGSTTAFVAATCGLLQNDLKRIIAFSTISQLGYMMMAVGLSQYNVALMHTVNHAFFKALLFLGAGAVIHSFADQQDVRRMGGLIKFLPFTYSVMLVGSFSLLATPYLTGFFSKDLILELAFGQYSFTGMYAFILGSITAGITAFYSFRLISLVFLTTPNGQKQSYLNSHESKIAVILPLLILALFSIFFGYIFSDLFVGVGSDFFGNSLFIHPNNISIIEAEFSINPIIKLLPVILSIIGSATAIFMYHKSPEFIFNLTDTPFAKKLYSFLNGKYYFDVIYNHFIVSAGLQTGYLISKEIDRGAIEFLGPYGLANTLTNTGINIAKLDTGIITTYSLYITIGLLSLLFLIFAPVLIDISIFSELRLIIIYFATLVLVLSPSTSKN</sequence>
<comment type="catalytic activity">
    <reaction evidence="16 17">
        <text>a ubiquinone + NADH + 5 H(+)(in) = a ubiquinol + NAD(+) + 4 H(+)(out)</text>
        <dbReference type="Rhea" id="RHEA:29091"/>
        <dbReference type="Rhea" id="RHEA-COMP:9565"/>
        <dbReference type="Rhea" id="RHEA-COMP:9566"/>
        <dbReference type="ChEBI" id="CHEBI:15378"/>
        <dbReference type="ChEBI" id="CHEBI:16389"/>
        <dbReference type="ChEBI" id="CHEBI:17976"/>
        <dbReference type="ChEBI" id="CHEBI:57540"/>
        <dbReference type="ChEBI" id="CHEBI:57945"/>
        <dbReference type="EC" id="7.1.1.2"/>
    </reaction>
</comment>
<dbReference type="NCBIfam" id="NF005141">
    <property type="entry name" value="PRK06590.1"/>
    <property type="match status" value="1"/>
</dbReference>
<evidence type="ECO:0000256" key="11">
    <source>
        <dbReference type="ARBA" id="ARBA00022989"/>
    </source>
</evidence>